<evidence type="ECO:0000313" key="2">
    <source>
        <dbReference type="Proteomes" id="UP001243375"/>
    </source>
</evidence>
<protein>
    <submittedName>
        <fullName evidence="1">Uncharacterized protein</fullName>
    </submittedName>
</protein>
<dbReference type="Proteomes" id="UP001243375">
    <property type="component" value="Unassembled WGS sequence"/>
</dbReference>
<organism evidence="1 2">
    <name type="scientific">Naganishia vaughanmartiniae</name>
    <dbReference type="NCBI Taxonomy" id="1424756"/>
    <lineage>
        <taxon>Eukaryota</taxon>
        <taxon>Fungi</taxon>
        <taxon>Dikarya</taxon>
        <taxon>Basidiomycota</taxon>
        <taxon>Agaricomycotina</taxon>
        <taxon>Tremellomycetes</taxon>
        <taxon>Filobasidiales</taxon>
        <taxon>Filobasidiaceae</taxon>
        <taxon>Naganishia</taxon>
    </lineage>
</organism>
<proteinExistence type="predicted"/>
<evidence type="ECO:0000313" key="1">
    <source>
        <dbReference type="EMBL" id="KAJ9114729.1"/>
    </source>
</evidence>
<name>A0ACC2WSI6_9TREE</name>
<keyword evidence="2" id="KW-1185">Reference proteome</keyword>
<sequence length="242" mass="27109">MSNPSVPSDRATPPLKIRLQILDKSTPQSTFTDIAYLLTAVFGDTGTVWDYMFPPPRPSDESRAVLGGLQQALDARKSTVLYVIAVGSFPDGQERILGMAVWGKPGFRYEPLLEETMAQKQKEAFEGYNLAFRNEWKGTPQRQRDELMGDAPYWYQNGLAVHPAYQGRKIGSTLLDYGLAIADKENLPVLLEATEAGRPLYESRKFVKVLEYPNCIHYAGLEETRFPLYRRPAQGLACSNGV</sequence>
<dbReference type="EMBL" id="JASBWU010000018">
    <property type="protein sequence ID" value="KAJ9114729.1"/>
    <property type="molecule type" value="Genomic_DNA"/>
</dbReference>
<comment type="caution">
    <text evidence="1">The sequence shown here is derived from an EMBL/GenBank/DDBJ whole genome shotgun (WGS) entry which is preliminary data.</text>
</comment>
<reference evidence="1" key="1">
    <citation type="submission" date="2023-04" db="EMBL/GenBank/DDBJ databases">
        <title>Draft Genome sequencing of Naganishia species isolated from polar environments using Oxford Nanopore Technology.</title>
        <authorList>
            <person name="Leo P."/>
            <person name="Venkateswaran K."/>
        </authorList>
    </citation>
    <scope>NUCLEOTIDE SEQUENCE</scope>
    <source>
        <strain evidence="1">MNA-CCFEE 5425</strain>
    </source>
</reference>
<accession>A0ACC2WSI6</accession>
<gene>
    <name evidence="1" type="ORF">QFC22_005605</name>
</gene>